<dbReference type="InParanoid" id="A0A401GA12"/>
<evidence type="ECO:0000313" key="3">
    <source>
        <dbReference type="Proteomes" id="UP000287166"/>
    </source>
</evidence>
<protein>
    <recommendedName>
        <fullName evidence="4">Coilin</fullName>
    </recommendedName>
</protein>
<comment type="caution">
    <text evidence="2">The sequence shown here is derived from an EMBL/GenBank/DDBJ whole genome shotgun (WGS) entry which is preliminary data.</text>
</comment>
<proteinExistence type="predicted"/>
<gene>
    <name evidence="2" type="ORF">SCP_0201700</name>
</gene>
<organism evidence="2 3">
    <name type="scientific">Sparassis crispa</name>
    <dbReference type="NCBI Taxonomy" id="139825"/>
    <lineage>
        <taxon>Eukaryota</taxon>
        <taxon>Fungi</taxon>
        <taxon>Dikarya</taxon>
        <taxon>Basidiomycota</taxon>
        <taxon>Agaricomycotina</taxon>
        <taxon>Agaricomycetes</taxon>
        <taxon>Polyporales</taxon>
        <taxon>Sparassidaceae</taxon>
        <taxon>Sparassis</taxon>
    </lineage>
</organism>
<feature type="compositionally biased region" description="Low complexity" evidence="1">
    <location>
        <begin position="103"/>
        <end position="118"/>
    </location>
</feature>
<feature type="region of interest" description="Disordered" evidence="1">
    <location>
        <begin position="101"/>
        <end position="154"/>
    </location>
</feature>
<sequence>MKARLCSELQPFHGRVRAQDIVLVLEDFELLDSSPVDVVRDGDLIVVRHIPVVSSHKRKASTDGPVRKRSKHPSDTTPLPLVPRAASRKLQLNVSTKHAAIHADASLTSDSESTSSSKSESEPESKPKSDSSSSDSDSDSSDNSSSSSSASAHAGMLAVTKAKVGTPAKRSAPATNKLNQSAIFSSYTRTPVSHVIRRTETPHVPPGEGKPGMHNRNIRRHCKRMYERLAATAEPASVNMIPLGSEVHSLVPSQCETTNLPRIEEEQPVTPSNEADTAPAFMMASLQNKNKRKGFKNALAFGVPAKIVFSSPEEVSTDTARMDVGAAWDALPFFRAQGNEVADVIRSTSFMRLVPPSEKEERRQLPPNMFITSIDVEEGLPAKKRKKQSKVKAWEKDATMEDSYLPYDEPDEALSADTMGASAGCDSVAESQLSPSFDRGIVEGRWSALTKITAPAQLQVGCKVAWKALGINPNTFTPEMLLNVGRVVS</sequence>
<name>A0A401GA12_9APHY</name>
<evidence type="ECO:0000313" key="2">
    <source>
        <dbReference type="EMBL" id="GBE78973.1"/>
    </source>
</evidence>
<dbReference type="GeneID" id="38775890"/>
<evidence type="ECO:0008006" key="4">
    <source>
        <dbReference type="Google" id="ProtNLM"/>
    </source>
</evidence>
<evidence type="ECO:0000256" key="1">
    <source>
        <dbReference type="SAM" id="MobiDB-lite"/>
    </source>
</evidence>
<feature type="region of interest" description="Disordered" evidence="1">
    <location>
        <begin position="55"/>
        <end position="85"/>
    </location>
</feature>
<dbReference type="RefSeq" id="XP_027609886.1">
    <property type="nucleotide sequence ID" value="XM_027754085.1"/>
</dbReference>
<dbReference type="AlphaFoldDB" id="A0A401GA12"/>
<dbReference type="STRING" id="139825.A0A401GA12"/>
<feature type="compositionally biased region" description="Low complexity" evidence="1">
    <location>
        <begin position="130"/>
        <end position="152"/>
    </location>
</feature>
<dbReference type="Proteomes" id="UP000287166">
    <property type="component" value="Unassembled WGS sequence"/>
</dbReference>
<dbReference type="OrthoDB" id="74813at2759"/>
<keyword evidence="3" id="KW-1185">Reference proteome</keyword>
<reference evidence="2 3" key="1">
    <citation type="journal article" date="2018" name="Sci. Rep.">
        <title>Genome sequence of the cauliflower mushroom Sparassis crispa (Hanabiratake) and its association with beneficial usage.</title>
        <authorList>
            <person name="Kiyama R."/>
            <person name="Furutani Y."/>
            <person name="Kawaguchi K."/>
            <person name="Nakanishi T."/>
        </authorList>
    </citation>
    <scope>NUCLEOTIDE SEQUENCE [LARGE SCALE GENOMIC DNA]</scope>
</reference>
<feature type="compositionally biased region" description="Basic and acidic residues" evidence="1">
    <location>
        <begin position="119"/>
        <end position="129"/>
    </location>
</feature>
<dbReference type="EMBL" id="BFAD01000002">
    <property type="protein sequence ID" value="GBE78973.1"/>
    <property type="molecule type" value="Genomic_DNA"/>
</dbReference>
<accession>A0A401GA12</accession>